<evidence type="ECO:0000256" key="4">
    <source>
        <dbReference type="ARBA" id="ARBA00023136"/>
    </source>
</evidence>
<dbReference type="PANTHER" id="PTHR43394">
    <property type="entry name" value="ATP-DEPENDENT PERMEASE MDL1, MITOCHONDRIAL"/>
    <property type="match status" value="1"/>
</dbReference>
<reference evidence="8" key="1">
    <citation type="submission" date="2021-01" db="EMBL/GenBank/DDBJ databases">
        <title>Marivirga aurantiaca sp. nov., isolated from intertidal surface sediments.</title>
        <authorList>
            <person name="Zhang M."/>
        </authorList>
    </citation>
    <scope>NUCLEOTIDE SEQUENCE</scope>
    <source>
        <strain evidence="8">S37H4</strain>
    </source>
</reference>
<dbReference type="InterPro" id="IPR003439">
    <property type="entry name" value="ABC_transporter-like_ATP-bd"/>
</dbReference>
<evidence type="ECO:0000256" key="2">
    <source>
        <dbReference type="ARBA" id="ARBA00022692"/>
    </source>
</evidence>
<feature type="transmembrane region" description="Helical" evidence="5">
    <location>
        <begin position="138"/>
        <end position="156"/>
    </location>
</feature>
<dbReference type="Proteomes" id="UP000611723">
    <property type="component" value="Unassembled WGS sequence"/>
</dbReference>
<dbReference type="SUPFAM" id="SSF90123">
    <property type="entry name" value="ABC transporter transmembrane region"/>
    <property type="match status" value="1"/>
</dbReference>
<dbReference type="GO" id="GO:0005524">
    <property type="term" value="F:ATP binding"/>
    <property type="evidence" value="ECO:0007669"/>
    <property type="project" value="UniProtKB-KW"/>
</dbReference>
<organism evidence="8 9">
    <name type="scientific">Marivirga aurantiaca</name>
    <dbReference type="NCBI Taxonomy" id="2802615"/>
    <lineage>
        <taxon>Bacteria</taxon>
        <taxon>Pseudomonadati</taxon>
        <taxon>Bacteroidota</taxon>
        <taxon>Cytophagia</taxon>
        <taxon>Cytophagales</taxon>
        <taxon>Marivirgaceae</taxon>
        <taxon>Marivirga</taxon>
    </lineage>
</organism>
<dbReference type="GO" id="GO:0015421">
    <property type="term" value="F:ABC-type oligopeptide transporter activity"/>
    <property type="evidence" value="ECO:0007669"/>
    <property type="project" value="TreeGrafter"/>
</dbReference>
<dbReference type="InterPro" id="IPR027417">
    <property type="entry name" value="P-loop_NTPase"/>
</dbReference>
<feature type="transmembrane region" description="Helical" evidence="5">
    <location>
        <begin position="248"/>
        <end position="271"/>
    </location>
</feature>
<evidence type="ECO:0000313" key="9">
    <source>
        <dbReference type="Proteomes" id="UP000611723"/>
    </source>
</evidence>
<keyword evidence="9" id="KW-1185">Reference proteome</keyword>
<dbReference type="AlphaFoldDB" id="A0A934X0L7"/>
<accession>A0A934X0L7</accession>
<dbReference type="EMBL" id="JAEQBW010000010">
    <property type="protein sequence ID" value="MBK6266733.1"/>
    <property type="molecule type" value="Genomic_DNA"/>
</dbReference>
<comment type="caution">
    <text evidence="8">The sequence shown here is derived from an EMBL/GenBank/DDBJ whole genome shotgun (WGS) entry which is preliminary data.</text>
</comment>
<dbReference type="InterPro" id="IPR036640">
    <property type="entry name" value="ABC1_TM_sf"/>
</dbReference>
<keyword evidence="3 5" id="KW-1133">Transmembrane helix</keyword>
<dbReference type="InterPro" id="IPR039421">
    <property type="entry name" value="Type_1_exporter"/>
</dbReference>
<evidence type="ECO:0000259" key="6">
    <source>
        <dbReference type="PROSITE" id="PS50893"/>
    </source>
</evidence>
<dbReference type="RefSeq" id="WP_201432420.1">
    <property type="nucleotide sequence ID" value="NZ_JAEQBW010000010.1"/>
</dbReference>
<evidence type="ECO:0000256" key="3">
    <source>
        <dbReference type="ARBA" id="ARBA00022989"/>
    </source>
</evidence>
<dbReference type="Pfam" id="PF00664">
    <property type="entry name" value="ABC_membrane"/>
    <property type="match status" value="1"/>
</dbReference>
<keyword evidence="8" id="KW-0067">ATP-binding</keyword>
<dbReference type="PANTHER" id="PTHR43394:SF4">
    <property type="entry name" value="TOXIN SECRETION ABC TRANSPORTER ATP-BINDING PROTEIN"/>
    <property type="match status" value="1"/>
</dbReference>
<evidence type="ECO:0000313" key="8">
    <source>
        <dbReference type="EMBL" id="MBK6266733.1"/>
    </source>
</evidence>
<feature type="transmembrane region" description="Helical" evidence="5">
    <location>
        <begin position="27"/>
        <end position="53"/>
    </location>
</feature>
<gene>
    <name evidence="8" type="ORF">JKA74_16930</name>
</gene>
<feature type="domain" description="ABC transporter" evidence="6">
    <location>
        <begin position="341"/>
        <end position="574"/>
    </location>
</feature>
<dbReference type="PROSITE" id="PS50929">
    <property type="entry name" value="ABC_TM1F"/>
    <property type="match status" value="1"/>
</dbReference>
<protein>
    <submittedName>
        <fullName evidence="8">ATP-binding cassette domain-containing protein</fullName>
    </submittedName>
</protein>
<keyword evidence="8" id="KW-0547">Nucleotide-binding</keyword>
<comment type="subcellular location">
    <subcellularLocation>
        <location evidence="1">Cell membrane</location>
        <topology evidence="1">Multi-pass membrane protein</topology>
    </subcellularLocation>
</comment>
<evidence type="ECO:0000259" key="7">
    <source>
        <dbReference type="PROSITE" id="PS50929"/>
    </source>
</evidence>
<proteinExistence type="predicted"/>
<dbReference type="GO" id="GO:0016887">
    <property type="term" value="F:ATP hydrolysis activity"/>
    <property type="evidence" value="ECO:0007669"/>
    <property type="project" value="InterPro"/>
</dbReference>
<feature type="transmembrane region" description="Helical" evidence="5">
    <location>
        <begin position="162"/>
        <end position="182"/>
    </location>
</feature>
<dbReference type="SUPFAM" id="SSF52540">
    <property type="entry name" value="P-loop containing nucleoside triphosphate hydrolases"/>
    <property type="match status" value="1"/>
</dbReference>
<dbReference type="GO" id="GO:0005886">
    <property type="term" value="C:plasma membrane"/>
    <property type="evidence" value="ECO:0007669"/>
    <property type="project" value="UniProtKB-SubCell"/>
</dbReference>
<dbReference type="Gene3D" id="3.40.50.300">
    <property type="entry name" value="P-loop containing nucleotide triphosphate hydrolases"/>
    <property type="match status" value="1"/>
</dbReference>
<evidence type="ECO:0000256" key="1">
    <source>
        <dbReference type="ARBA" id="ARBA00004651"/>
    </source>
</evidence>
<dbReference type="InterPro" id="IPR011527">
    <property type="entry name" value="ABC1_TM_dom"/>
</dbReference>
<dbReference type="Gene3D" id="1.20.1560.10">
    <property type="entry name" value="ABC transporter type 1, transmembrane domain"/>
    <property type="match status" value="1"/>
</dbReference>
<keyword evidence="2 5" id="KW-0812">Transmembrane</keyword>
<sequence length="576" mass="64942">MASETSIHPLKRFIALLKPEKKLVLTIYIYAIFAGLVSLTLPLGIQAIINLILGGQVSTSWIVLVALVIIGVIVFGFLQVRQLSINEILQQKIFTRASFEFAYRIPKFKLDQIKGTYLPELINRFFDTASIQKGLSKILIDFTTAFFQIVFGLLLISFYHPFFILFSIFLVILIFLIVRFTFPKGLETSIIESHHKYATAHWLEELARNVETFKMASDSKLPLEKNDENTEAYIKARRSHFNVLKNQYNLLIIFKAVVTAGLLLIGGLLVFQQQMNIGQFVAAEIIIILIINSVEKMIFTLESIYDILTSVDKLAVVTDLPLEDMATGYRDFKVDEEGIEVKLKNLTLAQNGSTHKFLNNITLDIKPGEKICLTGTSNAGKTIILQLLAGWFDFYEGNISFNGVPLQDINLTQLRKKIGDCMSTEGIFHGTVAENLSMGVESISFDELQEACEVTGLSEYLESEPSGFQKILFPGDKTLPKRAKQQLLWARGILGNKSLILWEDAFGMVSYKEKLDFVKYLTNSKKTVVLVSNNMDVIEKCDRVIGMEKGKLLYDIPGLDAKNHNWFQEIALSKNA</sequence>
<dbReference type="Pfam" id="PF00005">
    <property type="entry name" value="ABC_tran"/>
    <property type="match status" value="1"/>
</dbReference>
<name>A0A934X0L7_9BACT</name>
<keyword evidence="4 5" id="KW-0472">Membrane</keyword>
<evidence type="ECO:0000256" key="5">
    <source>
        <dbReference type="SAM" id="Phobius"/>
    </source>
</evidence>
<feature type="transmembrane region" description="Helical" evidence="5">
    <location>
        <begin position="59"/>
        <end position="78"/>
    </location>
</feature>
<feature type="domain" description="ABC transmembrane type-1" evidence="7">
    <location>
        <begin position="29"/>
        <end position="306"/>
    </location>
</feature>
<dbReference type="PROSITE" id="PS50893">
    <property type="entry name" value="ABC_TRANSPORTER_2"/>
    <property type="match status" value="1"/>
</dbReference>